<organism evidence="1 2">
    <name type="scientific">Paenibacillus baimaensis</name>
    <dbReference type="NCBI Taxonomy" id="2982185"/>
    <lineage>
        <taxon>Bacteria</taxon>
        <taxon>Bacillati</taxon>
        <taxon>Bacillota</taxon>
        <taxon>Bacilli</taxon>
        <taxon>Bacillales</taxon>
        <taxon>Paenibacillaceae</taxon>
        <taxon>Paenibacillus</taxon>
    </lineage>
</organism>
<dbReference type="Proteomes" id="UP001652445">
    <property type="component" value="Unassembled WGS sequence"/>
</dbReference>
<evidence type="ECO:0000313" key="1">
    <source>
        <dbReference type="EMBL" id="MCU6791580.1"/>
    </source>
</evidence>
<proteinExistence type="predicted"/>
<sequence length="209" mass="23933">MRQIRGVILEGYSHAGKTSTLKALKLLQAQEEQTERSVVILGEHYSQILNRVHGELVALHREEHLELLHKRVAMLQELNQWADALGQASRQSRGIFYVLERFHLNHRAAFADQDSTQVTELERTLVDLGAITILLTISPEAVEERIQSRSPAQWLDKSKSYIAAQCDELLKVQDMLREQSKKSLIPTIEINTDSKDWSLFAKQILKQLD</sequence>
<dbReference type="SUPFAM" id="SSF52540">
    <property type="entry name" value="P-loop containing nucleoside triphosphate hydrolases"/>
    <property type="match status" value="1"/>
</dbReference>
<dbReference type="Gene3D" id="3.40.50.300">
    <property type="entry name" value="P-loop containing nucleotide triphosphate hydrolases"/>
    <property type="match status" value="1"/>
</dbReference>
<gene>
    <name evidence="1" type="ORF">OB236_05495</name>
</gene>
<keyword evidence="2" id="KW-1185">Reference proteome</keyword>
<reference evidence="1 2" key="1">
    <citation type="submission" date="2022-09" db="EMBL/GenBank/DDBJ databases">
        <authorList>
            <person name="Han X.L."/>
            <person name="Wang Q."/>
            <person name="Lu T."/>
        </authorList>
    </citation>
    <scope>NUCLEOTIDE SEQUENCE [LARGE SCALE GENOMIC DNA]</scope>
    <source>
        <strain evidence="1 2">WQ 127069</strain>
    </source>
</reference>
<protein>
    <recommendedName>
        <fullName evidence="3">Thymidylate kinase-like domain-containing protein</fullName>
    </recommendedName>
</protein>
<accession>A0ABT2UAB9</accession>
<dbReference type="EMBL" id="JAOQIO010000010">
    <property type="protein sequence ID" value="MCU6791580.1"/>
    <property type="molecule type" value="Genomic_DNA"/>
</dbReference>
<evidence type="ECO:0000313" key="2">
    <source>
        <dbReference type="Proteomes" id="UP001652445"/>
    </source>
</evidence>
<dbReference type="InterPro" id="IPR027417">
    <property type="entry name" value="P-loop_NTPase"/>
</dbReference>
<name>A0ABT2UAB9_9BACL</name>
<comment type="caution">
    <text evidence="1">The sequence shown here is derived from an EMBL/GenBank/DDBJ whole genome shotgun (WGS) entry which is preliminary data.</text>
</comment>
<evidence type="ECO:0008006" key="3">
    <source>
        <dbReference type="Google" id="ProtNLM"/>
    </source>
</evidence>